<keyword evidence="3" id="KW-1003">Cell membrane</keyword>
<dbReference type="InterPro" id="IPR010065">
    <property type="entry name" value="AA_ABC_transptr_permease_3TM"/>
</dbReference>
<protein>
    <submittedName>
        <fullName evidence="10">Amino acid ABC transporter permease</fullName>
    </submittedName>
</protein>
<dbReference type="AlphaFoldDB" id="A0AA97FJM1"/>
<feature type="transmembrane region" description="Helical" evidence="8">
    <location>
        <begin position="106"/>
        <end position="131"/>
    </location>
</feature>
<keyword evidence="5" id="KW-0029">Amino-acid transport</keyword>
<dbReference type="GO" id="GO:0022857">
    <property type="term" value="F:transmembrane transporter activity"/>
    <property type="evidence" value="ECO:0007669"/>
    <property type="project" value="InterPro"/>
</dbReference>
<dbReference type="Pfam" id="PF00528">
    <property type="entry name" value="BPD_transp_1"/>
    <property type="match status" value="1"/>
</dbReference>
<dbReference type="InterPro" id="IPR000515">
    <property type="entry name" value="MetI-like"/>
</dbReference>
<keyword evidence="4 8" id="KW-0812">Transmembrane</keyword>
<evidence type="ECO:0000256" key="4">
    <source>
        <dbReference type="ARBA" id="ARBA00022692"/>
    </source>
</evidence>
<evidence type="ECO:0000313" key="11">
    <source>
        <dbReference type="Proteomes" id="UP001305498"/>
    </source>
</evidence>
<dbReference type="CDD" id="cd06261">
    <property type="entry name" value="TM_PBP2"/>
    <property type="match status" value="1"/>
</dbReference>
<dbReference type="RefSeq" id="WP_317140431.1">
    <property type="nucleotide sequence ID" value="NZ_CP118157.1"/>
</dbReference>
<evidence type="ECO:0000313" key="10">
    <source>
        <dbReference type="EMBL" id="WOF23959.1"/>
    </source>
</evidence>
<keyword evidence="6 8" id="KW-1133">Transmembrane helix</keyword>
<dbReference type="PANTHER" id="PTHR30614">
    <property type="entry name" value="MEMBRANE COMPONENT OF AMINO ACID ABC TRANSPORTER"/>
    <property type="match status" value="1"/>
</dbReference>
<organism evidence="10 11">
    <name type="scientific">Microbacterium betulae</name>
    <dbReference type="NCBI Taxonomy" id="2981139"/>
    <lineage>
        <taxon>Bacteria</taxon>
        <taxon>Bacillati</taxon>
        <taxon>Actinomycetota</taxon>
        <taxon>Actinomycetes</taxon>
        <taxon>Micrococcales</taxon>
        <taxon>Microbacteriaceae</taxon>
        <taxon>Microbacterium</taxon>
    </lineage>
</organism>
<dbReference type="FunFam" id="1.10.3720.10:FF:000006">
    <property type="entry name" value="Glutamate/aspartate ABC transporter, permease protein GltK"/>
    <property type="match status" value="1"/>
</dbReference>
<reference evidence="10 11" key="1">
    <citation type="submission" date="2023-02" db="EMBL/GenBank/DDBJ databases">
        <title>Microbacterium betulae sp. nov., isolated from birch wood.</title>
        <authorList>
            <person name="Pasciak M."/>
            <person name="Pawlik K.J."/>
            <person name="Martynowski D."/>
            <person name="Laczmanski L."/>
            <person name="Ciekot J."/>
            <person name="Szponar B."/>
            <person name="Wojcik-Fatla A."/>
            <person name="Mackiewicz B."/>
            <person name="Farian E."/>
            <person name="Cholewa G."/>
            <person name="Cholewa A."/>
            <person name="Dutkiewicz J."/>
        </authorList>
    </citation>
    <scope>NUCLEOTIDE SEQUENCE [LARGE SCALE GENOMIC DNA]</scope>
    <source>
        <strain evidence="10 11">AB</strain>
    </source>
</reference>
<evidence type="ECO:0000256" key="8">
    <source>
        <dbReference type="RuleBase" id="RU363032"/>
    </source>
</evidence>
<sequence length="305" mass="33245">MTTSELRAFPAPVRGKLIAKRPGPWSYVAAIVVLFFAAALLDAAVTNKNFGWPVVAEYLFDPSIINGLLLSLWLMALVMVIGSVLGLILAIMRLSSNRILSTASALYVWFFRGTPLLIQVIFWFNIAALFPTIGLEIPFGPTLFGVDANRLITPLTAALLALSLNEAALMAEVIRGGLLGVNRGQAEAARALGMKPAQVYRIIIPQAVRMIIPPTGNNLVGAFKNTSLVSIIGLTDLLHSAQIIYSLNYQTIPLLIVVGLWYLFVTSVLGYVQQLLEARYSRGFVPRRVRGKKAETSKRGEDVHA</sequence>
<evidence type="ECO:0000256" key="1">
    <source>
        <dbReference type="ARBA" id="ARBA00004651"/>
    </source>
</evidence>
<proteinExistence type="inferred from homology"/>
<feature type="transmembrane region" description="Helical" evidence="8">
    <location>
        <begin position="251"/>
        <end position="272"/>
    </location>
</feature>
<dbReference type="PANTHER" id="PTHR30614:SF0">
    <property type="entry name" value="L-CYSTINE TRANSPORT SYSTEM PERMEASE PROTEIN TCYL"/>
    <property type="match status" value="1"/>
</dbReference>
<evidence type="ECO:0000256" key="5">
    <source>
        <dbReference type="ARBA" id="ARBA00022970"/>
    </source>
</evidence>
<dbReference type="NCBIfam" id="TIGR01726">
    <property type="entry name" value="HEQRo_perm_3TM"/>
    <property type="match status" value="1"/>
</dbReference>
<dbReference type="GO" id="GO:0043190">
    <property type="term" value="C:ATP-binding cassette (ABC) transporter complex"/>
    <property type="evidence" value="ECO:0007669"/>
    <property type="project" value="InterPro"/>
</dbReference>
<evidence type="ECO:0000256" key="3">
    <source>
        <dbReference type="ARBA" id="ARBA00022475"/>
    </source>
</evidence>
<evidence type="ECO:0000256" key="7">
    <source>
        <dbReference type="ARBA" id="ARBA00023136"/>
    </source>
</evidence>
<dbReference type="Gene3D" id="1.10.3720.10">
    <property type="entry name" value="MetI-like"/>
    <property type="match status" value="1"/>
</dbReference>
<dbReference type="PROSITE" id="PS50928">
    <property type="entry name" value="ABC_TM1"/>
    <property type="match status" value="1"/>
</dbReference>
<keyword evidence="7 8" id="KW-0472">Membrane</keyword>
<comment type="subcellular location">
    <subcellularLocation>
        <location evidence="1 8">Cell membrane</location>
        <topology evidence="1 8">Multi-pass membrane protein</topology>
    </subcellularLocation>
</comment>
<dbReference type="Proteomes" id="UP001305498">
    <property type="component" value="Chromosome"/>
</dbReference>
<dbReference type="SUPFAM" id="SSF161098">
    <property type="entry name" value="MetI-like"/>
    <property type="match status" value="1"/>
</dbReference>
<keyword evidence="11" id="KW-1185">Reference proteome</keyword>
<accession>A0AA97FJM1</accession>
<evidence type="ECO:0000256" key="6">
    <source>
        <dbReference type="ARBA" id="ARBA00022989"/>
    </source>
</evidence>
<name>A0AA97FJM1_9MICO</name>
<dbReference type="GO" id="GO:0006865">
    <property type="term" value="P:amino acid transport"/>
    <property type="evidence" value="ECO:0007669"/>
    <property type="project" value="UniProtKB-KW"/>
</dbReference>
<feature type="transmembrane region" description="Helical" evidence="8">
    <location>
        <begin position="24"/>
        <end position="44"/>
    </location>
</feature>
<feature type="transmembrane region" description="Helical" evidence="8">
    <location>
        <begin position="64"/>
        <end position="94"/>
    </location>
</feature>
<dbReference type="KEGG" id="mbet:N8K70_04565"/>
<keyword evidence="2 8" id="KW-0813">Transport</keyword>
<evidence type="ECO:0000256" key="2">
    <source>
        <dbReference type="ARBA" id="ARBA00022448"/>
    </source>
</evidence>
<dbReference type="InterPro" id="IPR035906">
    <property type="entry name" value="MetI-like_sf"/>
</dbReference>
<dbReference type="EMBL" id="CP118157">
    <property type="protein sequence ID" value="WOF23959.1"/>
    <property type="molecule type" value="Genomic_DNA"/>
</dbReference>
<dbReference type="InterPro" id="IPR043429">
    <property type="entry name" value="ArtM/GltK/GlnP/TcyL/YhdX-like"/>
</dbReference>
<gene>
    <name evidence="10" type="ORF">N8K70_04565</name>
</gene>
<evidence type="ECO:0000259" key="9">
    <source>
        <dbReference type="PROSITE" id="PS50928"/>
    </source>
</evidence>
<feature type="domain" description="ABC transmembrane type-1" evidence="9">
    <location>
        <begin position="68"/>
        <end position="273"/>
    </location>
</feature>
<comment type="similarity">
    <text evidence="8">Belongs to the binding-protein-dependent transport system permease family.</text>
</comment>